<name>A0A914P0M8_9BILA</name>
<dbReference type="InterPro" id="IPR007612">
    <property type="entry name" value="LOR"/>
</dbReference>
<accession>A0A914P0M8</accession>
<dbReference type="WBParaSite" id="PDA_v2.g1131.t1">
    <property type="protein sequence ID" value="PDA_v2.g1131.t1"/>
    <property type="gene ID" value="PDA_v2.g1131"/>
</dbReference>
<dbReference type="InterPro" id="IPR025659">
    <property type="entry name" value="Tubby-like_C"/>
</dbReference>
<organism evidence="3 4">
    <name type="scientific">Panagrolaimus davidi</name>
    <dbReference type="NCBI Taxonomy" id="227884"/>
    <lineage>
        <taxon>Eukaryota</taxon>
        <taxon>Metazoa</taxon>
        <taxon>Ecdysozoa</taxon>
        <taxon>Nematoda</taxon>
        <taxon>Chromadorea</taxon>
        <taxon>Rhabditida</taxon>
        <taxon>Tylenchina</taxon>
        <taxon>Panagrolaimomorpha</taxon>
        <taxon>Panagrolaimoidea</taxon>
        <taxon>Panagrolaimidae</taxon>
        <taxon>Panagrolaimus</taxon>
    </lineage>
</organism>
<dbReference type="Proteomes" id="UP000887578">
    <property type="component" value="Unplaced"/>
</dbReference>
<dbReference type="InterPro" id="IPR038595">
    <property type="entry name" value="LOR_sf"/>
</dbReference>
<evidence type="ECO:0000256" key="1">
    <source>
        <dbReference type="ARBA" id="ARBA00005437"/>
    </source>
</evidence>
<dbReference type="Pfam" id="PF04525">
    <property type="entry name" value="LOR"/>
    <property type="match status" value="1"/>
</dbReference>
<evidence type="ECO:0000313" key="4">
    <source>
        <dbReference type="WBParaSite" id="PDA_v2.g1131.t1"/>
    </source>
</evidence>
<feature type="region of interest" description="Disordered" evidence="2">
    <location>
        <begin position="1"/>
        <end position="25"/>
    </location>
</feature>
<evidence type="ECO:0000256" key="2">
    <source>
        <dbReference type="SAM" id="MobiDB-lite"/>
    </source>
</evidence>
<protein>
    <submittedName>
        <fullName evidence="4">Uncharacterized protein</fullName>
    </submittedName>
</protein>
<comment type="similarity">
    <text evidence="1">Belongs to the LOR family.</text>
</comment>
<dbReference type="AlphaFoldDB" id="A0A914P0M8"/>
<proteinExistence type="inferred from homology"/>
<dbReference type="SUPFAM" id="SSF54518">
    <property type="entry name" value="Tubby C-terminal domain-like"/>
    <property type="match status" value="1"/>
</dbReference>
<reference evidence="4" key="1">
    <citation type="submission" date="2022-11" db="UniProtKB">
        <authorList>
            <consortium name="WormBaseParasite"/>
        </authorList>
    </citation>
    <scope>IDENTIFICATION</scope>
</reference>
<keyword evidence="3" id="KW-1185">Reference proteome</keyword>
<dbReference type="Gene3D" id="2.40.160.200">
    <property type="entry name" value="LURP1-related"/>
    <property type="match status" value="1"/>
</dbReference>
<sequence length="152" mass="17740">MKQPLLYPDIPPPPYSLEETSDEPEIQHSLSPFRTYRLREKDALPLIKIKQDKNRISTFDFISVSTSQNLARMKRKYVILRPKFEIDSVYGQYILEGDSFGFTLLKNGQNVVAIIRKKMFSWTNRFDMDISEEEDTAFITAIVVVLDQVVFK</sequence>
<evidence type="ECO:0000313" key="3">
    <source>
        <dbReference type="Proteomes" id="UP000887578"/>
    </source>
</evidence>